<dbReference type="InterPro" id="IPR040024">
    <property type="entry name" value="PPP1R21"/>
</dbReference>
<accession>A0A1I8GH58</accession>
<dbReference type="WBParaSite" id="maker-uti_cns_0001882-snap-gene-0.8-mRNA-1">
    <property type="protein sequence ID" value="maker-uti_cns_0001882-snap-gene-0.8-mRNA-1"/>
    <property type="gene ID" value="maker-uti_cns_0001882-snap-gene-0.8"/>
</dbReference>
<organism evidence="4 5">
    <name type="scientific">Macrostomum lignano</name>
    <dbReference type="NCBI Taxonomy" id="282301"/>
    <lineage>
        <taxon>Eukaryota</taxon>
        <taxon>Metazoa</taxon>
        <taxon>Spiralia</taxon>
        <taxon>Lophotrochozoa</taxon>
        <taxon>Platyhelminthes</taxon>
        <taxon>Rhabditophora</taxon>
        <taxon>Macrostomorpha</taxon>
        <taxon>Macrostomida</taxon>
        <taxon>Macrostomidae</taxon>
        <taxon>Macrostomum</taxon>
    </lineage>
</organism>
<evidence type="ECO:0000256" key="2">
    <source>
        <dbReference type="SAM" id="MobiDB-lite"/>
    </source>
</evidence>
<proteinExistence type="predicted"/>
<dbReference type="Pfam" id="PF10205">
    <property type="entry name" value="KLRAQ"/>
    <property type="match status" value="1"/>
</dbReference>
<evidence type="ECO:0000256" key="1">
    <source>
        <dbReference type="SAM" id="Coils"/>
    </source>
</evidence>
<dbReference type="Pfam" id="PF21636">
    <property type="entry name" value="PPP1R21_C"/>
    <property type="match status" value="1"/>
</dbReference>
<feature type="region of interest" description="Disordered" evidence="2">
    <location>
        <begin position="629"/>
        <end position="656"/>
    </location>
</feature>
<feature type="compositionally biased region" description="Low complexity" evidence="2">
    <location>
        <begin position="645"/>
        <end position="656"/>
    </location>
</feature>
<sequence length="765" mass="83181">FRILLNNSRIIKYIEASILNVQECKEIESVRVTSCTVVSLGTMSQQQQQQKLSSTPGLSPGGSASPSPGGSGMQERYQRLATEYSKARQQVIVLKNGVLEEQKRTGQLTEELNTARQTLRKREVEADSLNLLNRQLQSRVDQLQESLESLRRLQHQPHQHSPSSGKVKAAAAAETSGGASVLEEELQRKIAENARLHQDLLARDEAAQTAAVRYAEQLSALETAAASARAERDAALAEATEARQSAVEERDRLAAQVATAAGRVETATSQLAEARAESAGLRRDAELLSGLLRHSEEAQVARRWYDWTSSQTPTLVRALKSLVDLHLHLEARLRAAGSWTESASRRLRACVAAARSLCRELPADRPELATDAQLLSLLRRCPQLADCLSELSEPFSVAVSAEHLSTELQTLNTELCQCLTIELPNSLRNLASLMTTAAEAKSRSQLADSITQRFAALAGACKKLYTACERKVNAESALRVSDDIAAGNKACLTAASTLVTKLDLLNTQVSEQCELIASRLMFAAVNLSSAISDSTTGPTAAANVNSLSPSPSPSSPSIANAAASAAAAAAASEAAEAAKAELAVLRDELQRRQDQLALMESRLAAQQARISQLEKDRERWMLEAQVLSTRLGKQQQSSPSPPPTQQQQQSTPRPQSQTLRANFLEAKCTESEASLQLLDSRLMHAQLSAKTANQRLVLALNEAASLKDAAFQCREELDTTRRNYEEQLAAISDHVGELNRQLERKEDELNGLRAQFSSTVAKKKR</sequence>
<dbReference type="GO" id="GO:0016020">
    <property type="term" value="C:membrane"/>
    <property type="evidence" value="ECO:0007669"/>
    <property type="project" value="TreeGrafter"/>
</dbReference>
<reference evidence="5" key="1">
    <citation type="submission" date="2016-11" db="UniProtKB">
        <authorList>
            <consortium name="WormBaseParasite"/>
        </authorList>
    </citation>
    <scope>IDENTIFICATION</scope>
</reference>
<feature type="coiled-coil region" evidence="1">
    <location>
        <begin position="179"/>
        <end position="284"/>
    </location>
</feature>
<feature type="region of interest" description="Disordered" evidence="2">
    <location>
        <begin position="152"/>
        <end position="175"/>
    </location>
</feature>
<evidence type="ECO:0000313" key="4">
    <source>
        <dbReference type="Proteomes" id="UP000095280"/>
    </source>
</evidence>
<dbReference type="InterPro" id="IPR049372">
    <property type="entry name" value="PPP1R21_C"/>
</dbReference>
<dbReference type="GO" id="GO:0005769">
    <property type="term" value="C:early endosome"/>
    <property type="evidence" value="ECO:0007669"/>
    <property type="project" value="TreeGrafter"/>
</dbReference>
<feature type="compositionally biased region" description="Low complexity" evidence="2">
    <location>
        <begin position="46"/>
        <end position="68"/>
    </location>
</feature>
<dbReference type="SMART" id="SM01254">
    <property type="entry name" value="KLRAQ"/>
    <property type="match status" value="1"/>
</dbReference>
<evidence type="ECO:0000259" key="3">
    <source>
        <dbReference type="SMART" id="SM01254"/>
    </source>
</evidence>
<dbReference type="InterPro" id="IPR019343">
    <property type="entry name" value="PPP1R21_N"/>
</dbReference>
<keyword evidence="4" id="KW-1185">Reference proteome</keyword>
<protein>
    <submittedName>
        <fullName evidence="5">Protein phosphatase 1 regulatory subunit 21</fullName>
    </submittedName>
</protein>
<feature type="compositionally biased region" description="Low complexity" evidence="2">
    <location>
        <begin position="161"/>
        <end position="175"/>
    </location>
</feature>
<feature type="domain" description="Protein phosphatase 1 regulatory subunit 21 N-terminal" evidence="3">
    <location>
        <begin position="78"/>
        <end position="186"/>
    </location>
</feature>
<feature type="region of interest" description="Disordered" evidence="2">
    <location>
        <begin position="538"/>
        <end position="557"/>
    </location>
</feature>
<feature type="region of interest" description="Disordered" evidence="2">
    <location>
        <begin position="46"/>
        <end position="75"/>
    </location>
</feature>
<dbReference type="PANTHER" id="PTHR21448:SF0">
    <property type="entry name" value="PROTEIN PHOSPHATASE 1 REGULATORY SUBUNIT 21"/>
    <property type="match status" value="1"/>
</dbReference>
<name>A0A1I8GH58_9PLAT</name>
<dbReference type="Proteomes" id="UP000095280">
    <property type="component" value="Unplaced"/>
</dbReference>
<keyword evidence="1" id="KW-0175">Coiled coil</keyword>
<dbReference type="AlphaFoldDB" id="A0A1I8GH58"/>
<dbReference type="PANTHER" id="PTHR21448">
    <property type="entry name" value="SMOOTH MUSCLE MYOSIN HEAVY CHAIN-RELATED"/>
    <property type="match status" value="1"/>
</dbReference>
<evidence type="ECO:0000313" key="5">
    <source>
        <dbReference type="WBParaSite" id="maker-uti_cns_0001882-snap-gene-0.8-mRNA-1"/>
    </source>
</evidence>
<feature type="compositionally biased region" description="Low complexity" evidence="2">
    <location>
        <begin position="540"/>
        <end position="557"/>
    </location>
</feature>
<feature type="coiled-coil region" evidence="1">
    <location>
        <begin position="714"/>
        <end position="755"/>
    </location>
</feature>